<feature type="domain" description="Protein kinase" evidence="5">
    <location>
        <begin position="317"/>
        <end position="640"/>
    </location>
</feature>
<dbReference type="PROSITE" id="PS50011">
    <property type="entry name" value="PROTEIN_KINASE_DOM"/>
    <property type="match status" value="1"/>
</dbReference>
<dbReference type="PANTHER" id="PTHR24349">
    <property type="entry name" value="SERINE/THREONINE-PROTEIN KINASE"/>
    <property type="match status" value="1"/>
</dbReference>
<proteinExistence type="predicted"/>
<dbReference type="Gene3D" id="3.40.50.300">
    <property type="entry name" value="P-loop containing nucleotide triphosphate hydrolases"/>
    <property type="match status" value="1"/>
</dbReference>
<dbReference type="InterPro" id="IPR041677">
    <property type="entry name" value="DNA2/NAM7_AAA_11"/>
</dbReference>
<evidence type="ECO:0000256" key="1">
    <source>
        <dbReference type="ARBA" id="ARBA00022679"/>
    </source>
</evidence>
<evidence type="ECO:0000313" key="6">
    <source>
        <dbReference type="EMBL" id="VFK23962.1"/>
    </source>
</evidence>
<keyword evidence="1" id="KW-0808">Transferase</keyword>
<dbReference type="InterPro" id="IPR011009">
    <property type="entry name" value="Kinase-like_dom_sf"/>
</dbReference>
<dbReference type="AlphaFoldDB" id="A0A450X3S7"/>
<dbReference type="Pfam" id="PF13086">
    <property type="entry name" value="AAA_11"/>
    <property type="match status" value="1"/>
</dbReference>
<keyword evidence="4" id="KW-0067">ATP-binding</keyword>
<dbReference type="Gene3D" id="1.10.510.10">
    <property type="entry name" value="Transferase(Phosphotransferase) domain 1"/>
    <property type="match status" value="1"/>
</dbReference>
<dbReference type="GO" id="GO:0005524">
    <property type="term" value="F:ATP binding"/>
    <property type="evidence" value="ECO:0007669"/>
    <property type="project" value="UniProtKB-KW"/>
</dbReference>
<dbReference type="InterPro" id="IPR027417">
    <property type="entry name" value="P-loop_NTPase"/>
</dbReference>
<sequence>MESIFSELEECRADETDVQWLEEDGADPAGLLVRVVTEQLAPPGARPYVIFLDESDTIDALPPTGREALASAFAELMTTSPGGEKYPITLCLLGSLPPVSLGEWNEQLPGLLEKERLDDFTKKQIQKAAEDIIKPHFTECEPDDVVNECFRRTQGHPFLTQLLLHQAVGIGDKDLDRLSEELDDFVREELPSRFHSKLRDAEERMLSSKGLGAVHPKDRLALYKNLLEGNIPTSTEDDRQITLYLSGLTAFRDFGKGPQLRRRNSIFSGYFDKKWLENTDKKINPPPLPNTHEVDAKIVELVESVFCKMPDGSPGPYELIKKSGRELFKDQFYEFRLTDPKTRRPFTLQLFKGLQETGGDLWRRVARTLIRVSGYRHETLPEIEDGGTRKIKDKDGMDGKPEEFAYVIIRAGGATLADSSHVIEALQNDKRRALVQFARLAEALVKLHENRLVHRNLHPGAIDVLEKFDAEDAPEDWILRLIRFEMSDLVDDLLWDLYEKHKEDPSRQKFSVEEARQLYAGKTEDLVYLAPERLALLFESEGEEMLEGLYSDVFSLGMVVYQWFVGDLPKDRVDAVFAGEDYNPDAHKELVGSMIDEIKAVSSRKVPEKLQTLLTKMLDFDSPRTRPTAFQVVSDIAGSLDAIEEDWNEGGAERRFMLAYMADPMVDYFQHRGWIHGDRKVAEEDLPELLRNDLHTAVLTYSRRGSAPFENLPKERHAQARFVLRGQNFTHFCHPWRGQGGHGEEDPRVLLIRFSHPKEKTERLKNNRVQRSVTGIEIFPVHRGQLPKEVDEFPPWTETLGTVEQLSILGQRRSGASSGIWRHDVEDALDFLLQLHRCRAETHLYPVKVDPIGSNRYALRYKEIRHREYLQGNPLRNQLAGRSPPSMRDFFSEAAAQTGRLMLLSDNKGQPGSEWGVEVKLIDEKTAGDRIVIERLHKTDVIPASAWLQPTEDAGVFWQLKQQQDACHELMGMQALVAQLGDPVSVAGLRNQWGEVDKDIQGGARKIIHNMLDSWPLFALQGPPGTGKTTVAAEAIGLMLAEEPHQRILISAQSHYALDNLAERVMKTLKKHASSKKSVGEIIVF</sequence>
<dbReference type="SUPFAM" id="SSF56112">
    <property type="entry name" value="Protein kinase-like (PK-like)"/>
    <property type="match status" value="1"/>
</dbReference>
<gene>
    <name evidence="6" type="ORF">BECKLFY1418C_GA0070996_11612</name>
</gene>
<dbReference type="InterPro" id="IPR000719">
    <property type="entry name" value="Prot_kinase_dom"/>
</dbReference>
<accession>A0A450X3S7</accession>
<evidence type="ECO:0000256" key="4">
    <source>
        <dbReference type="ARBA" id="ARBA00022840"/>
    </source>
</evidence>
<dbReference type="SUPFAM" id="SSF52540">
    <property type="entry name" value="P-loop containing nucleoside triphosphate hydrolases"/>
    <property type="match status" value="1"/>
</dbReference>
<protein>
    <submittedName>
        <fullName evidence="6">Protein kinase domain-containing protein</fullName>
    </submittedName>
</protein>
<evidence type="ECO:0000256" key="2">
    <source>
        <dbReference type="ARBA" id="ARBA00022741"/>
    </source>
</evidence>
<keyword evidence="3 6" id="KW-0418">Kinase</keyword>
<dbReference type="GO" id="GO:0004672">
    <property type="term" value="F:protein kinase activity"/>
    <property type="evidence" value="ECO:0007669"/>
    <property type="project" value="InterPro"/>
</dbReference>
<evidence type="ECO:0000256" key="3">
    <source>
        <dbReference type="ARBA" id="ARBA00022777"/>
    </source>
</evidence>
<keyword evidence="2" id="KW-0547">Nucleotide-binding</keyword>
<evidence type="ECO:0000259" key="5">
    <source>
        <dbReference type="PROSITE" id="PS50011"/>
    </source>
</evidence>
<reference evidence="6" key="1">
    <citation type="submission" date="2019-02" db="EMBL/GenBank/DDBJ databases">
        <authorList>
            <person name="Gruber-Vodicka R. H."/>
            <person name="Seah K. B. B."/>
        </authorList>
    </citation>
    <scope>NUCLEOTIDE SEQUENCE</scope>
    <source>
        <strain evidence="6">BECK_BY7</strain>
    </source>
</reference>
<dbReference type="InterPro" id="IPR050205">
    <property type="entry name" value="CDPK_Ser/Thr_kinases"/>
</dbReference>
<dbReference type="EMBL" id="CAADFN010000161">
    <property type="protein sequence ID" value="VFK23962.1"/>
    <property type="molecule type" value="Genomic_DNA"/>
</dbReference>
<dbReference type="GO" id="GO:0004386">
    <property type="term" value="F:helicase activity"/>
    <property type="evidence" value="ECO:0007669"/>
    <property type="project" value="InterPro"/>
</dbReference>
<organism evidence="6">
    <name type="scientific">Candidatus Kentrum sp. LFY</name>
    <dbReference type="NCBI Taxonomy" id="2126342"/>
    <lineage>
        <taxon>Bacteria</taxon>
        <taxon>Pseudomonadati</taxon>
        <taxon>Pseudomonadota</taxon>
        <taxon>Gammaproteobacteria</taxon>
        <taxon>Candidatus Kentrum</taxon>
    </lineage>
</organism>
<name>A0A450X3S7_9GAMM</name>